<dbReference type="PRINTS" id="PR00070">
    <property type="entry name" value="DHFR"/>
</dbReference>
<evidence type="ECO:0000256" key="1">
    <source>
        <dbReference type="ARBA" id="ARBA00004903"/>
    </source>
</evidence>
<dbReference type="PIRSF" id="PIRSF000194">
    <property type="entry name" value="DHFR"/>
    <property type="match status" value="1"/>
</dbReference>
<comment type="catalytic activity">
    <reaction evidence="7">
        <text>(6S)-5,6,7,8-tetrahydrofolate + NADP(+) = 7,8-dihydrofolate + NADPH + H(+)</text>
        <dbReference type="Rhea" id="RHEA:15009"/>
        <dbReference type="ChEBI" id="CHEBI:15378"/>
        <dbReference type="ChEBI" id="CHEBI:57451"/>
        <dbReference type="ChEBI" id="CHEBI:57453"/>
        <dbReference type="ChEBI" id="CHEBI:57783"/>
        <dbReference type="ChEBI" id="CHEBI:58349"/>
        <dbReference type="EC" id="1.5.1.3"/>
    </reaction>
</comment>
<dbReference type="UniPathway" id="UPA00077">
    <property type="reaction ID" value="UER00158"/>
</dbReference>
<dbReference type="EMBL" id="CP045810">
    <property type="protein sequence ID" value="QHN41948.1"/>
    <property type="molecule type" value="Genomic_DNA"/>
</dbReference>
<dbReference type="PROSITE" id="PS51330">
    <property type="entry name" value="DHFR_2"/>
    <property type="match status" value="1"/>
</dbReference>
<comment type="similarity">
    <text evidence="2 7 8">Belongs to the dihydrofolate reductase family.</text>
</comment>
<evidence type="ECO:0000256" key="5">
    <source>
        <dbReference type="ARBA" id="ARBA00022857"/>
    </source>
</evidence>
<dbReference type="GO" id="GO:0050661">
    <property type="term" value="F:NADP binding"/>
    <property type="evidence" value="ECO:0007669"/>
    <property type="project" value="InterPro"/>
</dbReference>
<comment type="function">
    <text evidence="7">Key enzyme in folate metabolism. Catalyzes an essential reaction for de novo glycine and purine synthesis, and for DNA precursor synthesis.</text>
</comment>
<dbReference type="GO" id="GO:0046654">
    <property type="term" value="P:tetrahydrofolate biosynthetic process"/>
    <property type="evidence" value="ECO:0007669"/>
    <property type="project" value="UniProtKB-UniPathway"/>
</dbReference>
<dbReference type="GO" id="GO:0006730">
    <property type="term" value="P:one-carbon metabolic process"/>
    <property type="evidence" value="ECO:0007669"/>
    <property type="project" value="UniProtKB-KW"/>
</dbReference>
<evidence type="ECO:0000313" key="9">
    <source>
        <dbReference type="EMBL" id="QHN41948.1"/>
    </source>
</evidence>
<protein>
    <recommendedName>
        <fullName evidence="3 7">Dihydrofolate reductase</fullName>
        <ecNumber evidence="3 7">1.5.1.3</ecNumber>
    </recommendedName>
</protein>
<evidence type="ECO:0000256" key="8">
    <source>
        <dbReference type="RuleBase" id="RU004474"/>
    </source>
</evidence>
<evidence type="ECO:0000256" key="3">
    <source>
        <dbReference type="ARBA" id="ARBA00012856"/>
    </source>
</evidence>
<dbReference type="Gene3D" id="3.40.430.10">
    <property type="entry name" value="Dihydrofolate Reductase, subunit A"/>
    <property type="match status" value="1"/>
</dbReference>
<keyword evidence="6 7" id="KW-0560">Oxidoreductase</keyword>
<dbReference type="PANTHER" id="PTHR48069:SF3">
    <property type="entry name" value="DIHYDROFOLATE REDUCTASE"/>
    <property type="match status" value="1"/>
</dbReference>
<dbReference type="InterPro" id="IPR001796">
    <property type="entry name" value="DHFR_dom"/>
</dbReference>
<dbReference type="GO" id="GO:0046452">
    <property type="term" value="P:dihydrofolate metabolic process"/>
    <property type="evidence" value="ECO:0007669"/>
    <property type="project" value="TreeGrafter"/>
</dbReference>
<dbReference type="PROSITE" id="PS00075">
    <property type="entry name" value="DHFR_1"/>
    <property type="match status" value="1"/>
</dbReference>
<dbReference type="InterPro" id="IPR031158">
    <property type="entry name" value="GH10_AS"/>
</dbReference>
<reference evidence="9" key="1">
    <citation type="journal article" date="2021" name="Nat. Microbiol.">
        <title>Cocultivation of an ultrasmall environmental parasitic bacterium with lytic ability against bacteria associated with wastewater foams.</title>
        <authorList>
            <person name="Batinovic S."/>
            <person name="Rose J.J.A."/>
            <person name="Ratcliffe J."/>
            <person name="Seviour R.J."/>
            <person name="Petrovski S."/>
        </authorList>
    </citation>
    <scope>NUCLEOTIDE SEQUENCE</scope>
    <source>
        <strain evidence="9">CON44</strain>
    </source>
</reference>
<evidence type="ECO:0000256" key="6">
    <source>
        <dbReference type="ARBA" id="ARBA00023002"/>
    </source>
</evidence>
<evidence type="ECO:0000256" key="7">
    <source>
        <dbReference type="PIRNR" id="PIRNR000194"/>
    </source>
</evidence>
<dbReference type="Pfam" id="PF00186">
    <property type="entry name" value="DHFR_1"/>
    <property type="match status" value="1"/>
</dbReference>
<evidence type="ECO:0000256" key="2">
    <source>
        <dbReference type="ARBA" id="ARBA00009539"/>
    </source>
</evidence>
<accession>A0A857L4K2</accession>
<dbReference type="SUPFAM" id="SSF53597">
    <property type="entry name" value="Dihydrofolate reductase-like"/>
    <property type="match status" value="1"/>
</dbReference>
<dbReference type="InterPro" id="IPR024072">
    <property type="entry name" value="DHFR-like_dom_sf"/>
</dbReference>
<dbReference type="InterPro" id="IPR012259">
    <property type="entry name" value="DHFR"/>
</dbReference>
<dbReference type="CDD" id="cd00209">
    <property type="entry name" value="DHFR"/>
    <property type="match status" value="1"/>
</dbReference>
<name>A0A857L4K2_9ACTN</name>
<dbReference type="GO" id="GO:0004146">
    <property type="term" value="F:dihydrofolate reductase activity"/>
    <property type="evidence" value="ECO:0007669"/>
    <property type="project" value="UniProtKB-EC"/>
</dbReference>
<proteinExistence type="inferred from homology"/>
<organism evidence="9">
    <name type="scientific">Gordonia amarae</name>
    <dbReference type="NCBI Taxonomy" id="36821"/>
    <lineage>
        <taxon>Bacteria</taxon>
        <taxon>Bacillati</taxon>
        <taxon>Actinomycetota</taxon>
        <taxon>Actinomycetes</taxon>
        <taxon>Mycobacteriales</taxon>
        <taxon>Gordoniaceae</taxon>
        <taxon>Gordonia</taxon>
    </lineage>
</organism>
<keyword evidence="5 7" id="KW-0521">NADP</keyword>
<evidence type="ECO:0000256" key="4">
    <source>
        <dbReference type="ARBA" id="ARBA00022563"/>
    </source>
</evidence>
<comment type="pathway">
    <text evidence="1 7">Cofactor biosynthesis; tetrahydrofolate biosynthesis; 5,6,7,8-tetrahydrofolate from 7,8-dihydrofolate: step 1/1.</text>
</comment>
<dbReference type="PROSITE" id="PS00591">
    <property type="entry name" value="GH10_1"/>
    <property type="match status" value="1"/>
</dbReference>
<dbReference type="GO" id="GO:0046655">
    <property type="term" value="P:folic acid metabolic process"/>
    <property type="evidence" value="ECO:0007669"/>
    <property type="project" value="TreeGrafter"/>
</dbReference>
<dbReference type="InterPro" id="IPR017925">
    <property type="entry name" value="DHFR_CS"/>
</dbReference>
<keyword evidence="4 7" id="KW-0554">One-carbon metabolism</keyword>
<dbReference type="AlphaFoldDB" id="A0A857L4K2"/>
<dbReference type="PANTHER" id="PTHR48069">
    <property type="entry name" value="DIHYDROFOLATE REDUCTASE"/>
    <property type="match status" value="1"/>
</dbReference>
<sequence>MQLVWAQDRDGAIGRANTIPWRVPEDMRRFKELTGSSPVIMGRRTWESLPARFRPLPGRRNVVISRNPELRADGADVVGSLDDAYALVGARDEGTTVSVMGGEQIYRAAIGGADELRVTEIDLTVDNADAFAPEIDETWQEVDRGEWLTSSAGPRYRFVDYRRIAD</sequence>
<dbReference type="EC" id="1.5.1.3" evidence="3 7"/>
<dbReference type="GO" id="GO:0005829">
    <property type="term" value="C:cytosol"/>
    <property type="evidence" value="ECO:0007669"/>
    <property type="project" value="TreeGrafter"/>
</dbReference>
<gene>
    <name evidence="9" type="ORF">GII30_10125</name>
</gene>